<keyword evidence="3" id="KW-1185">Reference proteome</keyword>
<feature type="region of interest" description="Disordered" evidence="1">
    <location>
        <begin position="295"/>
        <end position="390"/>
    </location>
</feature>
<feature type="region of interest" description="Disordered" evidence="1">
    <location>
        <begin position="206"/>
        <end position="238"/>
    </location>
</feature>
<evidence type="ECO:0000256" key="1">
    <source>
        <dbReference type="SAM" id="MobiDB-lite"/>
    </source>
</evidence>
<dbReference type="RefSeq" id="XP_003096231.2">
    <property type="nucleotide sequence ID" value="XM_003096183.2"/>
</dbReference>
<dbReference type="FunCoup" id="E3N5T7">
    <property type="interactions" value="100"/>
</dbReference>
<dbReference type="InterPro" id="IPR019391">
    <property type="entry name" value="Storkhead-box_WHD"/>
</dbReference>
<gene>
    <name evidence="2" type="primary">Cre-ham-1</name>
    <name evidence="2" type="ORF">CRE_31393</name>
</gene>
<feature type="compositionally biased region" description="Basic and acidic residues" evidence="1">
    <location>
        <begin position="295"/>
        <end position="311"/>
    </location>
</feature>
<accession>E3N5T7</accession>
<organism evidence="3">
    <name type="scientific">Caenorhabditis remanei</name>
    <name type="common">Caenorhabditis vulgaris</name>
    <dbReference type="NCBI Taxonomy" id="31234"/>
    <lineage>
        <taxon>Eukaryota</taxon>
        <taxon>Metazoa</taxon>
        <taxon>Ecdysozoa</taxon>
        <taxon>Nematoda</taxon>
        <taxon>Chromadorea</taxon>
        <taxon>Rhabditida</taxon>
        <taxon>Rhabditina</taxon>
        <taxon>Rhabditomorpha</taxon>
        <taxon>Rhabditoidea</taxon>
        <taxon>Rhabditidae</taxon>
        <taxon>Peloderinae</taxon>
        <taxon>Caenorhabditis</taxon>
    </lineage>
</organism>
<dbReference type="EMBL" id="DS268534">
    <property type="protein sequence ID" value="EFO87361.1"/>
    <property type="molecule type" value="Genomic_DNA"/>
</dbReference>
<dbReference type="GO" id="GO:0000977">
    <property type="term" value="F:RNA polymerase II transcription regulatory region sequence-specific DNA binding"/>
    <property type="evidence" value="ECO:0007669"/>
    <property type="project" value="TreeGrafter"/>
</dbReference>
<dbReference type="CTD" id="9808397"/>
<dbReference type="Pfam" id="PF10264">
    <property type="entry name" value="WHD_Storkhead"/>
    <property type="match status" value="1"/>
</dbReference>
<feature type="compositionally biased region" description="Low complexity" evidence="1">
    <location>
        <begin position="206"/>
        <end position="226"/>
    </location>
</feature>
<reference evidence="2" key="1">
    <citation type="submission" date="2007-07" db="EMBL/GenBank/DDBJ databases">
        <title>PCAP assembly of the Caenorhabditis remanei genome.</title>
        <authorList>
            <consortium name="The Caenorhabditis remanei Sequencing Consortium"/>
            <person name="Wilson R.K."/>
        </authorList>
    </citation>
    <scope>NUCLEOTIDE SEQUENCE [LARGE SCALE GENOMIC DNA]</scope>
    <source>
        <strain evidence="2">PB4641</strain>
    </source>
</reference>
<dbReference type="HOGENOM" id="CLU_736153_0_0_1"/>
<dbReference type="GeneID" id="9808397"/>
<sequence length="437" mass="48689">MTYLAVVLNGPKAKNGRKVFDSFVEQNRQMFWNRELTVACNAITYMGFMRPGTLFIAGAPQQLAVFKDAWARRILKPAMGYTITSLGDLGAIQQVEQMHFVPLGDVICDAVAQLNRNGMTASEQAIRQYVARHCPHVAPPGIEMVRQTIASLLATGFVYKMAEHYFVSVPTNSPMRPPGAKPPKLPTTSKNTVECQTGMSMMVATTATKESSTSSDDNVQSQNQNQGCSKKSHNNNQRRSIFARLFSRGMKSQHMMPSASPVVVGCQTKAYPISSSPPGVLLPPAKNKYPTYHHDLNEECQRKSYPKEQSRKSRRQRRETQKFATSSSECLKYYPVDMPLEEPKTRPTRRRARLASPLRSSTPNESDSAYSVSPPHTDSNEDAGSMSDSEINHTYINVNKFRETYDSTQFEDLTGATSVEEPQILATQMRGVLISNL</sequence>
<evidence type="ECO:0000313" key="2">
    <source>
        <dbReference type="EMBL" id="EFO87361.1"/>
    </source>
</evidence>
<dbReference type="AlphaFoldDB" id="E3N5T7"/>
<dbReference type="STRING" id="31234.E3N5T7"/>
<dbReference type="GO" id="GO:0006357">
    <property type="term" value="P:regulation of transcription by RNA polymerase II"/>
    <property type="evidence" value="ECO:0007669"/>
    <property type="project" value="InterPro"/>
</dbReference>
<dbReference type="GO" id="GO:0005634">
    <property type="term" value="C:nucleus"/>
    <property type="evidence" value="ECO:0007669"/>
    <property type="project" value="TreeGrafter"/>
</dbReference>
<protein>
    <submittedName>
        <fullName evidence="2">CRE-HAM-1 protein</fullName>
    </submittedName>
</protein>
<dbReference type="OrthoDB" id="10020110at2759"/>
<feature type="compositionally biased region" description="Polar residues" evidence="1">
    <location>
        <begin position="363"/>
        <end position="377"/>
    </location>
</feature>
<dbReference type="GO" id="GO:0005737">
    <property type="term" value="C:cytoplasm"/>
    <property type="evidence" value="ECO:0007669"/>
    <property type="project" value="TreeGrafter"/>
</dbReference>
<dbReference type="KEGG" id="crq:GCK72_016321"/>
<evidence type="ECO:0000313" key="3">
    <source>
        <dbReference type="Proteomes" id="UP000008281"/>
    </source>
</evidence>
<dbReference type="Proteomes" id="UP000008281">
    <property type="component" value="Unassembled WGS sequence"/>
</dbReference>
<dbReference type="InterPro" id="IPR040126">
    <property type="entry name" value="STOX1/2"/>
</dbReference>
<dbReference type="eggNOG" id="KOG3897">
    <property type="taxonomic scope" value="Eukaryota"/>
</dbReference>
<dbReference type="PANTHER" id="PTHR22437">
    <property type="entry name" value="WINGED HELIX DOMAIN-CONTAINING PROTEIN"/>
    <property type="match status" value="1"/>
</dbReference>
<dbReference type="OMA" id="GPIDPPE"/>
<proteinExistence type="predicted"/>
<name>E3N5T7_CAERE</name>
<dbReference type="PANTHER" id="PTHR22437:SF0">
    <property type="entry name" value="FI21431P1"/>
    <property type="match status" value="1"/>
</dbReference>